<dbReference type="Proteomes" id="UP000246635">
    <property type="component" value="Unassembled WGS sequence"/>
</dbReference>
<dbReference type="InterPro" id="IPR006977">
    <property type="entry name" value="Yip1_dom"/>
</dbReference>
<reference evidence="7 8" key="1">
    <citation type="submission" date="2018-05" db="EMBL/GenBank/DDBJ databases">
        <title>Genomic Encyclopedia of Type Strains, Phase III (KMG-III): the genomes of soil and plant-associated and newly described type strains.</title>
        <authorList>
            <person name="Whitman W."/>
        </authorList>
    </citation>
    <scope>NUCLEOTIDE SEQUENCE [LARGE SCALE GENOMIC DNA]</scope>
    <source>
        <strain evidence="7 8">CECT 5696</strain>
    </source>
</reference>
<keyword evidence="8" id="KW-1185">Reference proteome</keyword>
<keyword evidence="2 5" id="KW-0812">Transmembrane</keyword>
<evidence type="ECO:0000256" key="4">
    <source>
        <dbReference type="ARBA" id="ARBA00023136"/>
    </source>
</evidence>
<sequence>MASMLEDGKYMFHVMLHPFDGFYAVKNVRKRSYTLPTLIMLICGITGILSYQYTGFILNYNPLFAMNSIMIFVTTLAPFLLFLLSNWSVTTLFDGNGTMGDIYMVMTYALVPKLLFDIVGIILSNTIIQEEAALLHSFVVIGTVWFYFLLFCGLCVIHEYSPLTNIVTLIVTFISAIMIVFLAMLYFMLVSKVIGFVYTVIIEWMKR</sequence>
<evidence type="ECO:0000256" key="3">
    <source>
        <dbReference type="ARBA" id="ARBA00022989"/>
    </source>
</evidence>
<comment type="subcellular location">
    <subcellularLocation>
        <location evidence="1">Membrane</location>
        <topology evidence="1">Multi-pass membrane protein</topology>
    </subcellularLocation>
</comment>
<organism evidence="7 8">
    <name type="scientific">Paenibacillus cellulosilyticus</name>
    <dbReference type="NCBI Taxonomy" id="375489"/>
    <lineage>
        <taxon>Bacteria</taxon>
        <taxon>Bacillati</taxon>
        <taxon>Bacillota</taxon>
        <taxon>Bacilli</taxon>
        <taxon>Bacillales</taxon>
        <taxon>Paenibacillaceae</taxon>
        <taxon>Paenibacillus</taxon>
    </lineage>
</organism>
<feature type="transmembrane region" description="Helical" evidence="5">
    <location>
        <begin position="102"/>
        <end position="123"/>
    </location>
</feature>
<evidence type="ECO:0000256" key="1">
    <source>
        <dbReference type="ARBA" id="ARBA00004141"/>
    </source>
</evidence>
<feature type="transmembrane region" description="Helical" evidence="5">
    <location>
        <begin position="135"/>
        <end position="160"/>
    </location>
</feature>
<dbReference type="OrthoDB" id="359441at2"/>
<feature type="transmembrane region" description="Helical" evidence="5">
    <location>
        <begin position="63"/>
        <end position="82"/>
    </location>
</feature>
<evidence type="ECO:0000313" key="8">
    <source>
        <dbReference type="Proteomes" id="UP000246635"/>
    </source>
</evidence>
<gene>
    <name evidence="7" type="ORF">DFQ01_114123</name>
</gene>
<evidence type="ECO:0000259" key="6">
    <source>
        <dbReference type="Pfam" id="PF04893"/>
    </source>
</evidence>
<dbReference type="RefSeq" id="WP_110045279.1">
    <property type="nucleotide sequence ID" value="NZ_CP054612.1"/>
</dbReference>
<keyword evidence="3 5" id="KW-1133">Transmembrane helix</keyword>
<name>A0A2V2YZY8_9BACL</name>
<feature type="domain" description="Yip1" evidence="6">
    <location>
        <begin position="12"/>
        <end position="183"/>
    </location>
</feature>
<protein>
    <submittedName>
        <fullName evidence="7">Yip1-like protein</fullName>
    </submittedName>
</protein>
<proteinExistence type="predicted"/>
<dbReference type="AlphaFoldDB" id="A0A2V2YZY8"/>
<keyword evidence="4 5" id="KW-0472">Membrane</keyword>
<evidence type="ECO:0000313" key="7">
    <source>
        <dbReference type="EMBL" id="PWV99544.1"/>
    </source>
</evidence>
<dbReference type="EMBL" id="QGTQ01000014">
    <property type="protein sequence ID" value="PWV99544.1"/>
    <property type="molecule type" value="Genomic_DNA"/>
</dbReference>
<dbReference type="Pfam" id="PF04893">
    <property type="entry name" value="Yip1"/>
    <property type="match status" value="1"/>
</dbReference>
<evidence type="ECO:0000256" key="2">
    <source>
        <dbReference type="ARBA" id="ARBA00022692"/>
    </source>
</evidence>
<evidence type="ECO:0000256" key="5">
    <source>
        <dbReference type="SAM" id="Phobius"/>
    </source>
</evidence>
<accession>A0A2V2YZY8</accession>
<comment type="caution">
    <text evidence="7">The sequence shown here is derived from an EMBL/GenBank/DDBJ whole genome shotgun (WGS) entry which is preliminary data.</text>
</comment>
<dbReference type="GO" id="GO:0016020">
    <property type="term" value="C:membrane"/>
    <property type="evidence" value="ECO:0007669"/>
    <property type="project" value="UniProtKB-SubCell"/>
</dbReference>
<feature type="transmembrane region" description="Helical" evidence="5">
    <location>
        <begin position="33"/>
        <end position="51"/>
    </location>
</feature>
<feature type="transmembrane region" description="Helical" evidence="5">
    <location>
        <begin position="166"/>
        <end position="189"/>
    </location>
</feature>